<dbReference type="PANTHER" id="PTHR24051:SF9">
    <property type="entry name" value="FIBRONECTIN TYPE-III DOMAIN-CONTAINING PROTEIN"/>
    <property type="match status" value="1"/>
</dbReference>
<evidence type="ECO:0000313" key="12">
    <source>
        <dbReference type="Proteomes" id="UP000225706"/>
    </source>
</evidence>
<dbReference type="GO" id="GO:0016020">
    <property type="term" value="C:membrane"/>
    <property type="evidence" value="ECO:0007669"/>
    <property type="project" value="UniProtKB-SubCell"/>
</dbReference>
<dbReference type="FunFam" id="2.60.40.10:FF:000028">
    <property type="entry name" value="Neuronal cell adhesion molecule"/>
    <property type="match status" value="1"/>
</dbReference>
<comment type="caution">
    <text evidence="11">The sequence shown here is derived from an EMBL/GenBank/DDBJ whole genome shotgun (WGS) entry which is preliminary data.</text>
</comment>
<evidence type="ECO:0000256" key="1">
    <source>
        <dbReference type="ARBA" id="ARBA00004479"/>
    </source>
</evidence>
<sequence length="926" mass="103527">MAPAPTAPRNLKLTVESSTSIKASWTKPLKINGVFKRYVVMYGLSKDSLSKSFYSFTTEYSLAPLDEFTTYYVQVHAETSVTGLSSDIISARTNEDAPSSAPIIDRKETKAEDAHTIRVKWNEIAKEDQNGFILGYAVLYKEKGQQNSFRLNTTSTDTIIRRLKPYTEYCIQVQGFTKAGESPFSPCFDVRTLDKGPSQPLNVQVQAVSSVSILVKWDAPAHPNGEIKEYIIFYGTSYDVQTNERKVTGSSPELTPSAAPRNFQVNSSSSLALDISWGAIPIEKRNGKLLGYYIYYRVDGSAVEYNKTVGPDKLSDQLTGLEFTTYVIRIAGYTVAGVGLSTRSMSQQPKAGSPGSPKDFRAQVITANEVDLTWKEPVNSNGIVRFYYIKIYNTETGLQFGKLINESAFKQSNMQQHNKLISDLKYFTDYTFTIQAVTVKPGEMANATARTEEGVPSQPRDVAKKLEKGEISVTVTWKDPKDHNGIITMYTVYFEGKRAYDPSFTDNHEIVSGNTSRSTEIGIAMLKPGTEYSIYVKAKTVKGYGAESDRVWLKRPSKRPPPPKRPQVVEADVTTTTITISLSPSNDTNGEIIRHQIIVEMLETARARRETTTLPGNIYGFEEAETNGDRFYIAAMFERRKLPAEFVLGNGKTYGGYENVPLKPGTRYKVRHQIIVEMLETARARRETTSLPVNIYDFEEAETNGDRFYIAAMFERRKLPAEFVLGNGKTYGGYENVPLKPGTRYKVYVRGVTERDGAVSQYAVGCFFFQKWLYGEPAAISLPETECVVDVLFLTNHGKLEGNKIDESPVVKEGDNMVGVIAGVLGVLILIVIAIIAFHLYQRSNRPPNANLNVESQNEEFELRRSNARVTTVESDQTQENLTLVPVGVTTQLMVSESNEHHILETEESSLRRNRPVFTRNDGAFE</sequence>
<evidence type="ECO:0000259" key="10">
    <source>
        <dbReference type="PROSITE" id="PS50853"/>
    </source>
</evidence>
<dbReference type="CDD" id="cd00063">
    <property type="entry name" value="FN3"/>
    <property type="match status" value="6"/>
</dbReference>
<accession>A0A2B4RK02</accession>
<reference evidence="12" key="1">
    <citation type="journal article" date="2017" name="bioRxiv">
        <title>Comparative analysis of the genomes of Stylophora pistillata and Acropora digitifera provides evidence for extensive differences between species of corals.</title>
        <authorList>
            <person name="Voolstra C.R."/>
            <person name="Li Y."/>
            <person name="Liew Y.J."/>
            <person name="Baumgarten S."/>
            <person name="Zoccola D."/>
            <person name="Flot J.-F."/>
            <person name="Tambutte S."/>
            <person name="Allemand D."/>
            <person name="Aranda M."/>
        </authorList>
    </citation>
    <scope>NUCLEOTIDE SEQUENCE [LARGE SCALE GENOMIC DNA]</scope>
</reference>
<keyword evidence="5 9" id="KW-1133">Transmembrane helix</keyword>
<keyword evidence="4" id="KW-0677">Repeat</keyword>
<dbReference type="Pfam" id="PF23144">
    <property type="entry name" value="Fn3_PTPRU"/>
    <property type="match status" value="1"/>
</dbReference>
<dbReference type="SMART" id="SM00060">
    <property type="entry name" value="FN3"/>
    <property type="match status" value="6"/>
</dbReference>
<evidence type="ECO:0000313" key="11">
    <source>
        <dbReference type="EMBL" id="PFX16562.1"/>
    </source>
</evidence>
<feature type="domain" description="Fibronectin type-III" evidence="10">
    <location>
        <begin position="356"/>
        <end position="454"/>
    </location>
</feature>
<gene>
    <name evidence="11" type="primary">Ptprq</name>
    <name evidence="11" type="ORF">AWC38_SpisGene19154</name>
</gene>
<evidence type="ECO:0000256" key="5">
    <source>
        <dbReference type="ARBA" id="ARBA00022989"/>
    </source>
</evidence>
<dbReference type="InterPro" id="IPR003961">
    <property type="entry name" value="FN3_dom"/>
</dbReference>
<keyword evidence="7" id="KW-1015">Disulfide bond</keyword>
<dbReference type="OrthoDB" id="6058203at2759"/>
<keyword evidence="6 9" id="KW-0472">Membrane</keyword>
<dbReference type="Gene3D" id="2.60.40.10">
    <property type="entry name" value="Immunoglobulins"/>
    <property type="match status" value="6"/>
</dbReference>
<comment type="subcellular location">
    <subcellularLocation>
        <location evidence="1">Membrane</location>
        <topology evidence="1">Single-pass type I membrane protein</topology>
    </subcellularLocation>
</comment>
<dbReference type="InterPro" id="IPR051622">
    <property type="entry name" value="R-tyr_protein_phosphatases"/>
</dbReference>
<evidence type="ECO:0000256" key="8">
    <source>
        <dbReference type="ARBA" id="ARBA00023180"/>
    </source>
</evidence>
<evidence type="ECO:0000256" key="3">
    <source>
        <dbReference type="ARBA" id="ARBA00022729"/>
    </source>
</evidence>
<dbReference type="STRING" id="50429.A0A2B4RK02"/>
<dbReference type="SUPFAM" id="SSF49265">
    <property type="entry name" value="Fibronectin type III"/>
    <property type="match status" value="4"/>
</dbReference>
<keyword evidence="3" id="KW-0732">Signal</keyword>
<feature type="domain" description="Fibronectin type-III" evidence="10">
    <location>
        <begin position="259"/>
        <end position="354"/>
    </location>
</feature>
<dbReference type="PANTHER" id="PTHR24051">
    <property type="entry name" value="SUSHI DOMAIN-CONTAINING PROTEIN 1"/>
    <property type="match status" value="1"/>
</dbReference>
<feature type="domain" description="Fibronectin type-III" evidence="10">
    <location>
        <begin position="7"/>
        <end position="96"/>
    </location>
</feature>
<protein>
    <submittedName>
        <fullName evidence="11">Phosphatidylinositol phosphatase PTPRQ</fullName>
    </submittedName>
</protein>
<proteinExistence type="predicted"/>
<name>A0A2B4RK02_STYPI</name>
<evidence type="ECO:0000256" key="4">
    <source>
        <dbReference type="ARBA" id="ARBA00022737"/>
    </source>
</evidence>
<feature type="domain" description="Fibronectin type-III" evidence="10">
    <location>
        <begin position="455"/>
        <end position="560"/>
    </location>
</feature>
<evidence type="ECO:0000256" key="9">
    <source>
        <dbReference type="SAM" id="Phobius"/>
    </source>
</evidence>
<organism evidence="11 12">
    <name type="scientific">Stylophora pistillata</name>
    <name type="common">Smooth cauliflower coral</name>
    <dbReference type="NCBI Taxonomy" id="50429"/>
    <lineage>
        <taxon>Eukaryota</taxon>
        <taxon>Metazoa</taxon>
        <taxon>Cnidaria</taxon>
        <taxon>Anthozoa</taxon>
        <taxon>Hexacorallia</taxon>
        <taxon>Scleractinia</taxon>
        <taxon>Astrocoeniina</taxon>
        <taxon>Pocilloporidae</taxon>
        <taxon>Stylophora</taxon>
    </lineage>
</organism>
<keyword evidence="2 9" id="KW-0812">Transmembrane</keyword>
<dbReference type="InterPro" id="IPR036116">
    <property type="entry name" value="FN3_sf"/>
</dbReference>
<dbReference type="InterPro" id="IPR057598">
    <property type="entry name" value="Fn3_PTPRU"/>
</dbReference>
<feature type="domain" description="Fibronectin type-III" evidence="10">
    <location>
        <begin position="102"/>
        <end position="195"/>
    </location>
</feature>
<evidence type="ECO:0000256" key="6">
    <source>
        <dbReference type="ARBA" id="ARBA00023136"/>
    </source>
</evidence>
<dbReference type="Pfam" id="PF00041">
    <property type="entry name" value="fn3"/>
    <property type="match status" value="5"/>
</dbReference>
<evidence type="ECO:0000256" key="7">
    <source>
        <dbReference type="ARBA" id="ARBA00023157"/>
    </source>
</evidence>
<keyword evidence="8" id="KW-0325">Glycoprotein</keyword>
<dbReference type="InterPro" id="IPR013783">
    <property type="entry name" value="Ig-like_fold"/>
</dbReference>
<dbReference type="AlphaFoldDB" id="A0A2B4RK02"/>
<keyword evidence="12" id="KW-1185">Reference proteome</keyword>
<dbReference type="EMBL" id="LSMT01000536">
    <property type="protein sequence ID" value="PFX16562.1"/>
    <property type="molecule type" value="Genomic_DNA"/>
</dbReference>
<feature type="transmembrane region" description="Helical" evidence="9">
    <location>
        <begin position="817"/>
        <end position="841"/>
    </location>
</feature>
<dbReference type="PROSITE" id="PS50853">
    <property type="entry name" value="FN3"/>
    <property type="match status" value="5"/>
</dbReference>
<dbReference type="Proteomes" id="UP000225706">
    <property type="component" value="Unassembled WGS sequence"/>
</dbReference>
<evidence type="ECO:0000256" key="2">
    <source>
        <dbReference type="ARBA" id="ARBA00022692"/>
    </source>
</evidence>